<evidence type="ECO:0000313" key="13">
    <source>
        <dbReference type="Proteomes" id="UP000217564"/>
    </source>
</evidence>
<keyword evidence="3" id="KW-0238">DNA-binding</keyword>
<dbReference type="GO" id="GO:0003677">
    <property type="term" value="F:DNA binding"/>
    <property type="evidence" value="ECO:0007669"/>
    <property type="project" value="UniProtKB-KW"/>
</dbReference>
<evidence type="ECO:0000313" key="8">
    <source>
        <dbReference type="EMBL" id="AZT96562.1"/>
    </source>
</evidence>
<dbReference type="InterPro" id="IPR017894">
    <property type="entry name" value="HTH_IS21_transposase_type"/>
</dbReference>
<reference evidence="16 17" key="3">
    <citation type="submission" date="2019-01" db="EMBL/GenBank/DDBJ databases">
        <title>Comparative genomic analysis of Brevibacterium aurantiacum sheds light on its evolution and its adaptation to smear-ripened cheeses.</title>
        <authorList>
            <person name="Moineau S."/>
        </authorList>
    </citation>
    <scope>NUCLEOTIDE SEQUENCE [LARGE SCALE GENOMIC DNA]</scope>
    <source>
        <strain evidence="7 17">SMQ-1417</strain>
        <strain evidence="8 16">SMQ-1420</strain>
    </source>
</reference>
<dbReference type="Proteomes" id="UP000217564">
    <property type="component" value="Unassembled WGS sequence"/>
</dbReference>
<evidence type="ECO:0000256" key="3">
    <source>
        <dbReference type="ARBA" id="ARBA00023125"/>
    </source>
</evidence>
<organism evidence="12 13">
    <name type="scientific">Brevibacterium aurantiacum</name>
    <dbReference type="NCBI Taxonomy" id="273384"/>
    <lineage>
        <taxon>Bacteria</taxon>
        <taxon>Bacillati</taxon>
        <taxon>Actinomycetota</taxon>
        <taxon>Actinomycetes</taxon>
        <taxon>Micrococcales</taxon>
        <taxon>Brevibacteriaceae</taxon>
        <taxon>Brevibacterium</taxon>
    </lineage>
</organism>
<dbReference type="Proteomes" id="UP000283000">
    <property type="component" value="Chromosome"/>
</dbReference>
<dbReference type="AlphaFoldDB" id="A0A2A3Z0V5"/>
<dbReference type="EMBL" id="CP025334">
    <property type="protein sequence ID" value="AZT96562.1"/>
    <property type="molecule type" value="Genomic_DNA"/>
</dbReference>
<reference evidence="13 14" key="1">
    <citation type="journal article" date="2017" name="Elife">
        <title>Extensive horizontal gene transfer in cheese-associated bacteria.</title>
        <authorList>
            <person name="Bonham K.S."/>
            <person name="Wolfe B.E."/>
            <person name="Dutton R.J."/>
        </authorList>
    </citation>
    <scope>NUCLEOTIDE SEQUENCE [LARGE SCALE GENOMIC DNA]</scope>
    <source>
        <strain evidence="12 13">947_7</strain>
        <strain evidence="11 15">962_8</strain>
        <strain evidence="9 14">JB5</strain>
    </source>
</reference>
<feature type="region of interest" description="Disordered" evidence="5">
    <location>
        <begin position="37"/>
        <end position="61"/>
    </location>
</feature>
<dbReference type="Proteomes" id="UP000218620">
    <property type="component" value="Unassembled WGS sequence"/>
</dbReference>
<dbReference type="Proteomes" id="UP000218377">
    <property type="component" value="Unassembled WGS sequence"/>
</dbReference>
<dbReference type="EMBL" id="CP025330">
    <property type="protein sequence ID" value="AZT92713.1"/>
    <property type="molecule type" value="Genomic_DNA"/>
</dbReference>
<evidence type="ECO:0000313" key="17">
    <source>
        <dbReference type="Proteomes" id="UP000283000"/>
    </source>
</evidence>
<feature type="compositionally biased region" description="Basic and acidic residues" evidence="5">
    <location>
        <begin position="488"/>
        <end position="499"/>
    </location>
</feature>
<dbReference type="NCBIfam" id="NF033546">
    <property type="entry name" value="transpos_IS21"/>
    <property type="match status" value="1"/>
</dbReference>
<accession>A0A2A3Z0V5</accession>
<dbReference type="PANTHER" id="PTHR35004:SF7">
    <property type="entry name" value="INTEGRASE PROTEIN"/>
    <property type="match status" value="1"/>
</dbReference>
<dbReference type="PANTHER" id="PTHR35004">
    <property type="entry name" value="TRANSPOSASE RV3428C-RELATED"/>
    <property type="match status" value="1"/>
</dbReference>
<evidence type="ECO:0000313" key="16">
    <source>
        <dbReference type="Proteomes" id="UP000282731"/>
    </source>
</evidence>
<dbReference type="Pfam" id="PF22483">
    <property type="entry name" value="Mu-transpos_C_2"/>
    <property type="match status" value="1"/>
</dbReference>
<evidence type="ECO:0000313" key="12">
    <source>
        <dbReference type="EMBL" id="PCC45005.1"/>
    </source>
</evidence>
<sequence length="559" mass="61790">MESRVELFATIRRDARIEGLSIRALAKRHNVHRRTIRQALDSAEPPARKPPARSSPKLDPYKPAIDTMLRSDLDAPRKQRHTATRILNRLIDEHAAAGLSYSTVRDYVRVRRAEIDTAAGRRKEVFIPQHHAPGAEAEVDFGEVWIILDGVRTKCHMFVYRLSHSGKAIHRVYPTCGQEAFLEGHIDAFETLGGIPTRHIRYDNLTAAVTTVLHGKDRRRKENDRWVLFASHYGFDPFYCQPGITGAHEKGGVEGEVGWFRRNHLTPMPEVASLAELNEHIKAWEADDDRRRISGKLTTIGDDYATERDLLAPLPTEAFDPGLVLHPRVDRSSMITVRMMKYSVPAHLIGQKVRVSLRASHLQIYDGHRLVATHPRVASRGGHVVDLDHYLEVLKHKPGALPGSTALAAARASGAFSPTHDAFWAETRKVNGDSEGTKELIDVLLLHRALPADAVIAGIRAALKIGAVSAEVVAIEARRHAPPGGATTDRHPVARTNEQEQKVVSLTQRRLTDPGAVIAGLPPDTRPVPSVAAYDQLLPRRGAPSPRPPAPDIPKASTP</sequence>
<protein>
    <submittedName>
        <fullName evidence="12">IS21 family transposase</fullName>
    </submittedName>
</protein>
<gene>
    <name evidence="12" type="ORF">CIK64_17975</name>
    <name evidence="11" type="ORF">CIK65_18710</name>
    <name evidence="9" type="ORF">CIK79_13465</name>
    <name evidence="10" type="ORF">CIK79_13575</name>
    <name evidence="7" type="ORF">CXR23_05770</name>
    <name evidence="8" type="ORF">CXR27_05715</name>
</gene>
<feature type="region of interest" description="Disordered" evidence="5">
    <location>
        <begin position="514"/>
        <end position="559"/>
    </location>
</feature>
<keyword evidence="2" id="KW-0815">Transposition</keyword>
<evidence type="ECO:0000313" key="10">
    <source>
        <dbReference type="EMBL" id="PCC19226.1"/>
    </source>
</evidence>
<evidence type="ECO:0000256" key="4">
    <source>
        <dbReference type="ARBA" id="ARBA00023172"/>
    </source>
</evidence>
<keyword evidence="4" id="KW-0233">DNA recombination</keyword>
<evidence type="ECO:0000259" key="6">
    <source>
        <dbReference type="PROSITE" id="PS50531"/>
    </source>
</evidence>
<evidence type="ECO:0000313" key="15">
    <source>
        <dbReference type="Proteomes" id="UP000218620"/>
    </source>
</evidence>
<evidence type="ECO:0000256" key="5">
    <source>
        <dbReference type="SAM" id="MobiDB-lite"/>
    </source>
</evidence>
<dbReference type="InterPro" id="IPR054353">
    <property type="entry name" value="IstA-like_C"/>
</dbReference>
<dbReference type="EMBL" id="NRGX01000001">
    <property type="protein sequence ID" value="PCC19226.1"/>
    <property type="molecule type" value="Genomic_DNA"/>
</dbReference>
<dbReference type="PROSITE" id="PS50531">
    <property type="entry name" value="HTH_IS21"/>
    <property type="match status" value="1"/>
</dbReference>
<evidence type="ECO:0000256" key="2">
    <source>
        <dbReference type="ARBA" id="ARBA00022578"/>
    </source>
</evidence>
<proteinExistence type="inferred from homology"/>
<feature type="region of interest" description="Disordered" evidence="5">
    <location>
        <begin position="479"/>
        <end position="499"/>
    </location>
</feature>
<dbReference type="GO" id="GO:0032196">
    <property type="term" value="P:transposition"/>
    <property type="evidence" value="ECO:0007669"/>
    <property type="project" value="UniProtKB-KW"/>
</dbReference>
<dbReference type="EMBL" id="NRGP01000034">
    <property type="protein sequence ID" value="PCC45005.1"/>
    <property type="molecule type" value="Genomic_DNA"/>
</dbReference>
<dbReference type="RefSeq" id="WP_029416763.1">
    <property type="nucleotide sequence ID" value="NZ_AAGP01000007.1"/>
</dbReference>
<dbReference type="EMBL" id="NRGX01000001">
    <property type="protein sequence ID" value="PCC19208.1"/>
    <property type="molecule type" value="Genomic_DNA"/>
</dbReference>
<comment type="similarity">
    <text evidence="1">Belongs to the transposase IS21/IS408/IS1162 family.</text>
</comment>
<evidence type="ECO:0000313" key="11">
    <source>
        <dbReference type="EMBL" id="PCC41234.1"/>
    </source>
</evidence>
<name>A0A2A3Z0V5_BREAU</name>
<dbReference type="GO" id="GO:0006310">
    <property type="term" value="P:DNA recombination"/>
    <property type="evidence" value="ECO:0007669"/>
    <property type="project" value="UniProtKB-KW"/>
</dbReference>
<evidence type="ECO:0000256" key="1">
    <source>
        <dbReference type="ARBA" id="ARBA00009277"/>
    </source>
</evidence>
<evidence type="ECO:0000313" key="14">
    <source>
        <dbReference type="Proteomes" id="UP000218377"/>
    </source>
</evidence>
<evidence type="ECO:0000313" key="9">
    <source>
        <dbReference type="EMBL" id="PCC19208.1"/>
    </source>
</evidence>
<dbReference type="EMBL" id="NRGQ01000049">
    <property type="protein sequence ID" value="PCC41234.1"/>
    <property type="molecule type" value="Genomic_DNA"/>
</dbReference>
<dbReference type="Proteomes" id="UP000282731">
    <property type="component" value="Chromosome"/>
</dbReference>
<evidence type="ECO:0000313" key="7">
    <source>
        <dbReference type="EMBL" id="AZT92713.1"/>
    </source>
</evidence>
<reference evidence="16 17" key="2">
    <citation type="submission" date="2017-12" db="EMBL/GenBank/DDBJ databases">
        <authorList>
            <person name="Levesque S."/>
        </authorList>
    </citation>
    <scope>NUCLEOTIDE SEQUENCE [LARGE SCALE GENOMIC DNA]</scope>
    <source>
        <strain evidence="7 17">SMQ-1417</strain>
        <strain evidence="8 16">SMQ-1420</strain>
    </source>
</reference>
<feature type="domain" description="HTH IS21-type" evidence="6">
    <location>
        <begin position="7"/>
        <end position="69"/>
    </location>
</feature>